<evidence type="ECO:0000256" key="7">
    <source>
        <dbReference type="ARBA" id="ARBA00023136"/>
    </source>
</evidence>
<dbReference type="PANTHER" id="PTHR35011">
    <property type="entry name" value="2,3-DIKETO-L-GULONATE TRAP TRANSPORTER SMALL PERMEASE PROTEIN YIAM"/>
    <property type="match status" value="1"/>
</dbReference>
<dbReference type="Proteomes" id="UP000814385">
    <property type="component" value="Unassembled WGS sequence"/>
</dbReference>
<dbReference type="Pfam" id="PF04290">
    <property type="entry name" value="DctQ"/>
    <property type="match status" value="1"/>
</dbReference>
<evidence type="ECO:0000256" key="3">
    <source>
        <dbReference type="ARBA" id="ARBA00022475"/>
    </source>
</evidence>
<comment type="caution">
    <text evidence="11">The sequence shown here is derived from an EMBL/GenBank/DDBJ whole genome shotgun (WGS) entry which is preliminary data.</text>
</comment>
<evidence type="ECO:0000256" key="2">
    <source>
        <dbReference type="ARBA" id="ARBA00022448"/>
    </source>
</evidence>
<evidence type="ECO:0000256" key="4">
    <source>
        <dbReference type="ARBA" id="ARBA00022519"/>
    </source>
</evidence>
<keyword evidence="2 9" id="KW-0813">Transport</keyword>
<evidence type="ECO:0000256" key="8">
    <source>
        <dbReference type="ARBA" id="ARBA00038436"/>
    </source>
</evidence>
<proteinExistence type="inferred from homology"/>
<keyword evidence="5 9" id="KW-0812">Transmembrane</keyword>
<feature type="domain" description="Tripartite ATP-independent periplasmic transporters DctQ component" evidence="10">
    <location>
        <begin position="22"/>
        <end position="149"/>
    </location>
</feature>
<dbReference type="EMBL" id="JABFUC010000013">
    <property type="protein sequence ID" value="MCG6659169.1"/>
    <property type="molecule type" value="Genomic_DNA"/>
</dbReference>
<dbReference type="InterPro" id="IPR007387">
    <property type="entry name" value="TRAP_DctQ"/>
</dbReference>
<dbReference type="RefSeq" id="WP_238978314.1">
    <property type="nucleotide sequence ID" value="NZ_JABFUC010000013.1"/>
</dbReference>
<feature type="transmembrane region" description="Helical" evidence="9">
    <location>
        <begin position="45"/>
        <end position="62"/>
    </location>
</feature>
<comment type="function">
    <text evidence="9">Part of the tripartite ATP-independent periplasmic (TRAP) transport system.</text>
</comment>
<evidence type="ECO:0000313" key="12">
    <source>
        <dbReference type="Proteomes" id="UP000814385"/>
    </source>
</evidence>
<keyword evidence="4 9" id="KW-0997">Cell inner membrane</keyword>
<organism evidence="11 12">
    <name type="scientific">Billgrantia campisalis</name>
    <dbReference type="NCBI Taxonomy" id="74661"/>
    <lineage>
        <taxon>Bacteria</taxon>
        <taxon>Pseudomonadati</taxon>
        <taxon>Pseudomonadota</taxon>
        <taxon>Gammaproteobacteria</taxon>
        <taxon>Oceanospirillales</taxon>
        <taxon>Halomonadaceae</taxon>
        <taxon>Billgrantia</taxon>
    </lineage>
</organism>
<keyword evidence="6 9" id="KW-1133">Transmembrane helix</keyword>
<keyword evidence="3" id="KW-1003">Cell membrane</keyword>
<protein>
    <recommendedName>
        <fullName evidence="9">TRAP transporter small permease protein</fullName>
    </recommendedName>
</protein>
<keyword evidence="7 9" id="KW-0472">Membrane</keyword>
<comment type="subunit">
    <text evidence="9">The complex comprises the extracytoplasmic solute receptor protein and the two transmembrane proteins.</text>
</comment>
<gene>
    <name evidence="11" type="ORF">HOP52_15530</name>
</gene>
<reference evidence="11 12" key="1">
    <citation type="submission" date="2020-05" db="EMBL/GenBank/DDBJ databases">
        <title>Comparative genomic analysis of denitrifying bacteria from Halomonas genus.</title>
        <authorList>
            <person name="Wang L."/>
            <person name="Shao Z."/>
        </authorList>
    </citation>
    <scope>NUCLEOTIDE SEQUENCE [LARGE SCALE GENOMIC DNA]</scope>
    <source>
        <strain evidence="11 12">A4</strain>
    </source>
</reference>
<evidence type="ECO:0000256" key="9">
    <source>
        <dbReference type="RuleBase" id="RU369079"/>
    </source>
</evidence>
<accession>A0ABS9PBN5</accession>
<sequence>MNGLIRIFSIIFGVIFFSLSFAVSLETLTRRLFNISLGGIDELSGYAVAVAAGLAFSVTLIQRAHIRIDIITSRLSATTQARLNWLASVSMAVLGVFCIWLAYGVIGDTIAYGSRAPTVWATPLVYPQAPWFLALLTFCLLSVFFAVRATRLLLRRDTEALNRDFGPRGAKEELQEELEDIRHRDEEVVTP</sequence>
<evidence type="ECO:0000256" key="5">
    <source>
        <dbReference type="ARBA" id="ARBA00022692"/>
    </source>
</evidence>
<feature type="transmembrane region" description="Helical" evidence="9">
    <location>
        <begin position="83"/>
        <end position="106"/>
    </location>
</feature>
<name>A0ABS9PBN5_9GAMM</name>
<feature type="transmembrane region" description="Helical" evidence="9">
    <location>
        <begin position="126"/>
        <end position="147"/>
    </location>
</feature>
<evidence type="ECO:0000259" key="10">
    <source>
        <dbReference type="Pfam" id="PF04290"/>
    </source>
</evidence>
<keyword evidence="12" id="KW-1185">Reference proteome</keyword>
<comment type="subcellular location">
    <subcellularLocation>
        <location evidence="1 9">Cell inner membrane</location>
        <topology evidence="1 9">Multi-pass membrane protein</topology>
    </subcellularLocation>
</comment>
<evidence type="ECO:0000256" key="6">
    <source>
        <dbReference type="ARBA" id="ARBA00022989"/>
    </source>
</evidence>
<dbReference type="PANTHER" id="PTHR35011:SF2">
    <property type="entry name" value="2,3-DIKETO-L-GULONATE TRAP TRANSPORTER SMALL PERMEASE PROTEIN YIAM"/>
    <property type="match status" value="1"/>
</dbReference>
<dbReference type="InterPro" id="IPR055348">
    <property type="entry name" value="DctQ"/>
</dbReference>
<feature type="transmembrane region" description="Helical" evidence="9">
    <location>
        <begin position="7"/>
        <end position="25"/>
    </location>
</feature>
<evidence type="ECO:0000256" key="1">
    <source>
        <dbReference type="ARBA" id="ARBA00004429"/>
    </source>
</evidence>
<evidence type="ECO:0000313" key="11">
    <source>
        <dbReference type="EMBL" id="MCG6659169.1"/>
    </source>
</evidence>
<comment type="similarity">
    <text evidence="8 9">Belongs to the TRAP transporter small permease family.</text>
</comment>